<dbReference type="InterPro" id="IPR056709">
    <property type="entry name" value="DUF7807"/>
</dbReference>
<gene>
    <name evidence="3" type="ORF">PFISCL1PPCAC_17114</name>
</gene>
<keyword evidence="1" id="KW-0812">Transmembrane</keyword>
<proteinExistence type="predicted"/>
<feature type="non-terminal residue" evidence="3">
    <location>
        <position position="148"/>
    </location>
</feature>
<evidence type="ECO:0000313" key="3">
    <source>
        <dbReference type="EMBL" id="GMT25817.1"/>
    </source>
</evidence>
<feature type="non-terminal residue" evidence="3">
    <location>
        <position position="1"/>
    </location>
</feature>
<feature type="transmembrane region" description="Helical" evidence="1">
    <location>
        <begin position="110"/>
        <end position="136"/>
    </location>
</feature>
<reference evidence="3" key="1">
    <citation type="submission" date="2023-10" db="EMBL/GenBank/DDBJ databases">
        <title>Genome assembly of Pristionchus species.</title>
        <authorList>
            <person name="Yoshida K."/>
            <person name="Sommer R.J."/>
        </authorList>
    </citation>
    <scope>NUCLEOTIDE SEQUENCE</scope>
    <source>
        <strain evidence="3">RS5133</strain>
    </source>
</reference>
<feature type="transmembrane region" description="Helical" evidence="1">
    <location>
        <begin position="61"/>
        <end position="83"/>
    </location>
</feature>
<feature type="signal peptide" evidence="2">
    <location>
        <begin position="1"/>
        <end position="17"/>
    </location>
</feature>
<comment type="caution">
    <text evidence="3">The sequence shown here is derived from an EMBL/GenBank/DDBJ whole genome shotgun (WGS) entry which is preliminary data.</text>
</comment>
<sequence>ILAVLSILGALVSLANSFQTGKHTAGWCVASGIWSIASLVAAILVFHAISKTKPTFINPIIAITGVTAVVALVFMLAFLYAFFDPESWVGEAIKSAYHNDKSTGLTEDELFSLVTVGNSIGALLCVLFSVWSIAIYRDCRAYLKEQER</sequence>
<keyword evidence="2" id="KW-0732">Signal</keyword>
<dbReference type="EMBL" id="BTSY01000004">
    <property type="protein sequence ID" value="GMT25817.1"/>
    <property type="molecule type" value="Genomic_DNA"/>
</dbReference>
<dbReference type="PANTHER" id="PTHR34851">
    <property type="entry name" value="PROTEIN CBG05235-RELATED"/>
    <property type="match status" value="1"/>
</dbReference>
<dbReference type="Pfam" id="PF25093">
    <property type="entry name" value="DUF7807"/>
    <property type="match status" value="1"/>
</dbReference>
<feature type="transmembrane region" description="Helical" evidence="1">
    <location>
        <begin position="27"/>
        <end position="49"/>
    </location>
</feature>
<organism evidence="3 4">
    <name type="scientific">Pristionchus fissidentatus</name>
    <dbReference type="NCBI Taxonomy" id="1538716"/>
    <lineage>
        <taxon>Eukaryota</taxon>
        <taxon>Metazoa</taxon>
        <taxon>Ecdysozoa</taxon>
        <taxon>Nematoda</taxon>
        <taxon>Chromadorea</taxon>
        <taxon>Rhabditida</taxon>
        <taxon>Rhabditina</taxon>
        <taxon>Diplogasteromorpha</taxon>
        <taxon>Diplogasteroidea</taxon>
        <taxon>Neodiplogasteridae</taxon>
        <taxon>Pristionchus</taxon>
    </lineage>
</organism>
<feature type="chain" id="PRO_5043820445" evidence="2">
    <location>
        <begin position="18"/>
        <end position="148"/>
    </location>
</feature>
<evidence type="ECO:0000313" key="4">
    <source>
        <dbReference type="Proteomes" id="UP001432322"/>
    </source>
</evidence>
<keyword evidence="1" id="KW-0472">Membrane</keyword>
<dbReference type="AlphaFoldDB" id="A0AAV5W490"/>
<dbReference type="Proteomes" id="UP001432322">
    <property type="component" value="Unassembled WGS sequence"/>
</dbReference>
<protein>
    <submittedName>
        <fullName evidence="3">Uncharacterized protein</fullName>
    </submittedName>
</protein>
<evidence type="ECO:0000256" key="2">
    <source>
        <dbReference type="SAM" id="SignalP"/>
    </source>
</evidence>
<keyword evidence="4" id="KW-1185">Reference proteome</keyword>
<dbReference type="PANTHER" id="PTHR34851:SF5">
    <property type="entry name" value="MARVEL DOMAIN-CONTAINING PROTEIN"/>
    <property type="match status" value="1"/>
</dbReference>
<evidence type="ECO:0000256" key="1">
    <source>
        <dbReference type="SAM" id="Phobius"/>
    </source>
</evidence>
<accession>A0AAV5W490</accession>
<keyword evidence="1" id="KW-1133">Transmembrane helix</keyword>
<name>A0AAV5W490_9BILA</name>